<dbReference type="STRING" id="684552.SAMN04489719_2124"/>
<organism evidence="1 2">
    <name type="scientific">Agrococcus carbonis</name>
    <dbReference type="NCBI Taxonomy" id="684552"/>
    <lineage>
        <taxon>Bacteria</taxon>
        <taxon>Bacillati</taxon>
        <taxon>Actinomycetota</taxon>
        <taxon>Actinomycetes</taxon>
        <taxon>Micrococcales</taxon>
        <taxon>Microbacteriaceae</taxon>
        <taxon>Agrococcus</taxon>
    </lineage>
</organism>
<evidence type="ECO:0008006" key="3">
    <source>
        <dbReference type="Google" id="ProtNLM"/>
    </source>
</evidence>
<keyword evidence="2" id="KW-1185">Reference proteome</keyword>
<proteinExistence type="predicted"/>
<dbReference type="EMBL" id="LT629734">
    <property type="protein sequence ID" value="SDS35232.1"/>
    <property type="molecule type" value="Genomic_DNA"/>
</dbReference>
<dbReference type="AlphaFoldDB" id="A0A1H1RHR0"/>
<evidence type="ECO:0000313" key="1">
    <source>
        <dbReference type="EMBL" id="SDS35232.1"/>
    </source>
</evidence>
<dbReference type="InterPro" id="IPR029058">
    <property type="entry name" value="AB_hydrolase_fold"/>
</dbReference>
<evidence type="ECO:0000313" key="2">
    <source>
        <dbReference type="Proteomes" id="UP000199649"/>
    </source>
</evidence>
<dbReference type="SUPFAM" id="SSF53474">
    <property type="entry name" value="alpha/beta-Hydrolases"/>
    <property type="match status" value="1"/>
</dbReference>
<gene>
    <name evidence="1" type="ORF">SAMN04489719_2124</name>
</gene>
<name>A0A1H1RHR0_9MICO</name>
<protein>
    <recommendedName>
        <fullName evidence="3">Alpha/beta hydrolase family protein</fullName>
    </recommendedName>
</protein>
<sequence>MPPGYNVVRDGGLPIDLQVNDRGYDVTIVSLHGAVTPDFRLPYMAGQGVTKDIPANRIFISDPSLMLDPGLNLAWFAGSSRQRVQSALQAILQRIIDDRPEVRRWIFFGSSGGGFASLFFASRFPGSYAVVSNPQTSIAKYSAAAVENYARIAFGIEGANPITRIPIDVIDDLVSVYRRPVDTTVLYAQNAADHFHLVNHAAPFFEALHPENRVWWLRGEDWGAGHTAPPKTIFEAILRAAVDPDVIGSAERLGFVRASSVRDLGMA</sequence>
<dbReference type="Gene3D" id="3.40.50.1820">
    <property type="entry name" value="alpha/beta hydrolase"/>
    <property type="match status" value="1"/>
</dbReference>
<reference evidence="2" key="1">
    <citation type="submission" date="2016-10" db="EMBL/GenBank/DDBJ databases">
        <authorList>
            <person name="Varghese N."/>
            <person name="Submissions S."/>
        </authorList>
    </citation>
    <scope>NUCLEOTIDE SEQUENCE [LARGE SCALE GENOMIC DNA]</scope>
    <source>
        <strain evidence="2">DSM 22965</strain>
    </source>
</reference>
<dbReference type="Proteomes" id="UP000199649">
    <property type="component" value="Chromosome I"/>
</dbReference>
<accession>A0A1H1RHR0</accession>